<dbReference type="GO" id="GO:0005524">
    <property type="term" value="F:ATP binding"/>
    <property type="evidence" value="ECO:0007669"/>
    <property type="project" value="UniProtKB-KW"/>
</dbReference>
<keyword evidence="3" id="KW-0813">Transport</keyword>
<evidence type="ECO:0000313" key="9">
    <source>
        <dbReference type="Proteomes" id="UP000199614"/>
    </source>
</evidence>
<comment type="subcellular location">
    <subcellularLocation>
        <location evidence="1">Cell membrane</location>
        <topology evidence="1">Peripheral membrane protein</topology>
    </subcellularLocation>
</comment>
<organism evidence="8 9">
    <name type="scientific">Pseudonocardia ammonioxydans</name>
    <dbReference type="NCBI Taxonomy" id="260086"/>
    <lineage>
        <taxon>Bacteria</taxon>
        <taxon>Bacillati</taxon>
        <taxon>Actinomycetota</taxon>
        <taxon>Actinomycetes</taxon>
        <taxon>Pseudonocardiales</taxon>
        <taxon>Pseudonocardiaceae</taxon>
        <taxon>Pseudonocardia</taxon>
    </lineage>
</organism>
<gene>
    <name evidence="8" type="ORF">SAMN05216207_106112</name>
</gene>
<evidence type="ECO:0000256" key="6">
    <source>
        <dbReference type="ARBA" id="ARBA00023251"/>
    </source>
</evidence>
<keyword evidence="6" id="KW-0046">Antibiotic resistance</keyword>
<accession>A0A1I5HAU9</accession>
<keyword evidence="4" id="KW-0547">Nucleotide-binding</keyword>
<dbReference type="PROSITE" id="PS50893">
    <property type="entry name" value="ABC_TRANSPORTER_2"/>
    <property type="match status" value="1"/>
</dbReference>
<dbReference type="GO" id="GO:0005886">
    <property type="term" value="C:plasma membrane"/>
    <property type="evidence" value="ECO:0007669"/>
    <property type="project" value="UniProtKB-SubCell"/>
</dbReference>
<evidence type="ECO:0000256" key="3">
    <source>
        <dbReference type="ARBA" id="ARBA00022448"/>
    </source>
</evidence>
<dbReference type="STRING" id="260086.SAMN05216207_106112"/>
<reference evidence="8 9" key="1">
    <citation type="submission" date="2016-10" db="EMBL/GenBank/DDBJ databases">
        <authorList>
            <person name="de Groot N.N."/>
        </authorList>
    </citation>
    <scope>NUCLEOTIDE SEQUENCE [LARGE SCALE GENOMIC DNA]</scope>
    <source>
        <strain evidence="8 9">CGMCC 4.1877</strain>
    </source>
</reference>
<dbReference type="InterPro" id="IPR003593">
    <property type="entry name" value="AAA+_ATPase"/>
</dbReference>
<dbReference type="InterPro" id="IPR017871">
    <property type="entry name" value="ABC_transporter-like_CS"/>
</dbReference>
<keyword evidence="9" id="KW-1185">Reference proteome</keyword>
<sequence>MVARLDAVRVDRHRITILRDLSLAIAVGEVVGVLGANGSGKSTLLEVLATLIRPTSGTVELFGRRLDAAGRRAVRPRIGLLGHTAALYDRLTLAENLRLVARLIGQPAERADAVLAEVGLERAADRLAVACSQGMRRRADLARVLLTRPGLVLLDEVHAGLDPDAVPLVDDVVRTVAGRDGAACVLVSHEPDRLAGLCDRLVRVRSGRVEVEEPT</sequence>
<dbReference type="CDD" id="cd03230">
    <property type="entry name" value="ABC_DR_subfamily_A"/>
    <property type="match status" value="1"/>
</dbReference>
<evidence type="ECO:0000256" key="1">
    <source>
        <dbReference type="ARBA" id="ARBA00004202"/>
    </source>
</evidence>
<comment type="similarity">
    <text evidence="2">Belongs to the ABC transporter superfamily.</text>
</comment>
<dbReference type="SMART" id="SM00382">
    <property type="entry name" value="AAA"/>
    <property type="match status" value="1"/>
</dbReference>
<dbReference type="SUPFAM" id="SSF52540">
    <property type="entry name" value="P-loop containing nucleoside triphosphate hydrolases"/>
    <property type="match status" value="1"/>
</dbReference>
<dbReference type="EMBL" id="FOUY01000061">
    <property type="protein sequence ID" value="SFO45395.1"/>
    <property type="molecule type" value="Genomic_DNA"/>
</dbReference>
<proteinExistence type="inferred from homology"/>
<dbReference type="OrthoDB" id="3555796at2"/>
<dbReference type="PANTHER" id="PTHR42711:SF5">
    <property type="entry name" value="ABC TRANSPORTER ATP-BINDING PROTEIN NATA"/>
    <property type="match status" value="1"/>
</dbReference>
<keyword evidence="5" id="KW-0067">ATP-binding</keyword>
<dbReference type="GO" id="GO:0046677">
    <property type="term" value="P:response to antibiotic"/>
    <property type="evidence" value="ECO:0007669"/>
    <property type="project" value="UniProtKB-KW"/>
</dbReference>
<dbReference type="Proteomes" id="UP000199614">
    <property type="component" value="Unassembled WGS sequence"/>
</dbReference>
<protein>
    <submittedName>
        <fullName evidence="8">Heme exporter protein A</fullName>
    </submittedName>
</protein>
<dbReference type="PROSITE" id="PS00211">
    <property type="entry name" value="ABC_TRANSPORTER_1"/>
    <property type="match status" value="1"/>
</dbReference>
<dbReference type="InterPro" id="IPR003439">
    <property type="entry name" value="ABC_transporter-like_ATP-bd"/>
</dbReference>
<dbReference type="InterPro" id="IPR027417">
    <property type="entry name" value="P-loop_NTPase"/>
</dbReference>
<evidence type="ECO:0000313" key="8">
    <source>
        <dbReference type="EMBL" id="SFO45395.1"/>
    </source>
</evidence>
<evidence type="ECO:0000256" key="4">
    <source>
        <dbReference type="ARBA" id="ARBA00022741"/>
    </source>
</evidence>
<dbReference type="InterPro" id="IPR050763">
    <property type="entry name" value="ABC_transporter_ATP-binding"/>
</dbReference>
<dbReference type="Pfam" id="PF00005">
    <property type="entry name" value="ABC_tran"/>
    <property type="match status" value="1"/>
</dbReference>
<dbReference type="Gene3D" id="3.40.50.300">
    <property type="entry name" value="P-loop containing nucleotide triphosphate hydrolases"/>
    <property type="match status" value="1"/>
</dbReference>
<dbReference type="AlphaFoldDB" id="A0A1I5HAU9"/>
<name>A0A1I5HAU9_PSUAM</name>
<evidence type="ECO:0000259" key="7">
    <source>
        <dbReference type="PROSITE" id="PS50893"/>
    </source>
</evidence>
<evidence type="ECO:0000256" key="5">
    <source>
        <dbReference type="ARBA" id="ARBA00022840"/>
    </source>
</evidence>
<evidence type="ECO:0000256" key="2">
    <source>
        <dbReference type="ARBA" id="ARBA00005417"/>
    </source>
</evidence>
<dbReference type="GO" id="GO:0016887">
    <property type="term" value="F:ATP hydrolysis activity"/>
    <property type="evidence" value="ECO:0007669"/>
    <property type="project" value="InterPro"/>
</dbReference>
<feature type="domain" description="ABC transporter" evidence="7">
    <location>
        <begin position="2"/>
        <end position="215"/>
    </location>
</feature>
<dbReference type="PANTHER" id="PTHR42711">
    <property type="entry name" value="ABC TRANSPORTER ATP-BINDING PROTEIN"/>
    <property type="match status" value="1"/>
</dbReference>